<gene>
    <name evidence="1" type="ORF">PCOR1329_LOCUS1678</name>
</gene>
<comment type="caution">
    <text evidence="1">The sequence shown here is derived from an EMBL/GenBank/DDBJ whole genome shotgun (WGS) entry which is preliminary data.</text>
</comment>
<dbReference type="EMBL" id="CAUYUJ010000413">
    <property type="protein sequence ID" value="CAK0790393.1"/>
    <property type="molecule type" value="Genomic_DNA"/>
</dbReference>
<accession>A0ABN9PEC9</accession>
<organism evidence="1 2">
    <name type="scientific">Prorocentrum cordatum</name>
    <dbReference type="NCBI Taxonomy" id="2364126"/>
    <lineage>
        <taxon>Eukaryota</taxon>
        <taxon>Sar</taxon>
        <taxon>Alveolata</taxon>
        <taxon>Dinophyceae</taxon>
        <taxon>Prorocentrales</taxon>
        <taxon>Prorocentraceae</taxon>
        <taxon>Prorocentrum</taxon>
    </lineage>
</organism>
<feature type="non-terminal residue" evidence="1">
    <location>
        <position position="110"/>
    </location>
</feature>
<reference evidence="1" key="1">
    <citation type="submission" date="2023-10" db="EMBL/GenBank/DDBJ databases">
        <authorList>
            <person name="Chen Y."/>
            <person name="Shah S."/>
            <person name="Dougan E. K."/>
            <person name="Thang M."/>
            <person name="Chan C."/>
        </authorList>
    </citation>
    <scope>NUCLEOTIDE SEQUENCE [LARGE SCALE GENOMIC DNA]</scope>
</reference>
<evidence type="ECO:0000313" key="1">
    <source>
        <dbReference type="EMBL" id="CAK0790393.1"/>
    </source>
</evidence>
<proteinExistence type="predicted"/>
<keyword evidence="2" id="KW-1185">Reference proteome</keyword>
<protein>
    <submittedName>
        <fullName evidence="1">Uncharacterized protein</fullName>
    </submittedName>
</protein>
<evidence type="ECO:0000313" key="2">
    <source>
        <dbReference type="Proteomes" id="UP001189429"/>
    </source>
</evidence>
<name>A0ABN9PEC9_9DINO</name>
<sequence>MTEERVKNTASVESMDSLVKSCQKEILAMRTYQYDIDDLVANSMAFLGGAIQLTKRISEPQVRDASINVLGVPSDDARMYAREISAALSHVFRNFRNATYGSKLHSAVQQ</sequence>
<dbReference type="Proteomes" id="UP001189429">
    <property type="component" value="Unassembled WGS sequence"/>
</dbReference>